<evidence type="ECO:0000256" key="2">
    <source>
        <dbReference type="ARBA" id="ARBA00022574"/>
    </source>
</evidence>
<dbReference type="Proteomes" id="UP000821837">
    <property type="component" value="Chromosome 3"/>
</dbReference>
<keyword evidence="8" id="KW-1185">Reference proteome</keyword>
<evidence type="ECO:0000256" key="1">
    <source>
        <dbReference type="ARBA" id="ARBA00009768"/>
    </source>
</evidence>
<reference evidence="7" key="1">
    <citation type="journal article" date="2020" name="Cell">
        <title>Large-Scale Comparative Analyses of Tick Genomes Elucidate Their Genetic Diversity and Vector Capacities.</title>
        <authorList>
            <consortium name="Tick Genome and Microbiome Consortium (TIGMIC)"/>
            <person name="Jia N."/>
            <person name="Wang J."/>
            <person name="Shi W."/>
            <person name="Du L."/>
            <person name="Sun Y."/>
            <person name="Zhan W."/>
            <person name="Jiang J.F."/>
            <person name="Wang Q."/>
            <person name="Zhang B."/>
            <person name="Ji P."/>
            <person name="Bell-Sakyi L."/>
            <person name="Cui X.M."/>
            <person name="Yuan T.T."/>
            <person name="Jiang B.G."/>
            <person name="Yang W.F."/>
            <person name="Lam T.T."/>
            <person name="Chang Q.C."/>
            <person name="Ding S.J."/>
            <person name="Wang X.J."/>
            <person name="Zhu J.G."/>
            <person name="Ruan X.D."/>
            <person name="Zhao L."/>
            <person name="Wei J.T."/>
            <person name="Ye R.Z."/>
            <person name="Que T.C."/>
            <person name="Du C.H."/>
            <person name="Zhou Y.H."/>
            <person name="Cheng J.X."/>
            <person name="Dai P.F."/>
            <person name="Guo W.B."/>
            <person name="Han X.H."/>
            <person name="Huang E.J."/>
            <person name="Li L.F."/>
            <person name="Wei W."/>
            <person name="Gao Y.C."/>
            <person name="Liu J.Z."/>
            <person name="Shao H.Z."/>
            <person name="Wang X."/>
            <person name="Wang C.C."/>
            <person name="Yang T.C."/>
            <person name="Huo Q.B."/>
            <person name="Li W."/>
            <person name="Chen H.Y."/>
            <person name="Chen S.E."/>
            <person name="Zhou L.G."/>
            <person name="Ni X.B."/>
            <person name="Tian J.H."/>
            <person name="Sheng Y."/>
            <person name="Liu T."/>
            <person name="Pan Y.S."/>
            <person name="Xia L.Y."/>
            <person name="Li J."/>
            <person name="Zhao F."/>
            <person name="Cao W.C."/>
        </authorList>
    </citation>
    <scope>NUCLEOTIDE SEQUENCE</scope>
    <source>
        <strain evidence="7">Rsan-2018</strain>
    </source>
</reference>
<dbReference type="InterPro" id="IPR036322">
    <property type="entry name" value="WD40_repeat_dom_sf"/>
</dbReference>
<proteinExistence type="inferred from homology"/>
<reference evidence="7" key="2">
    <citation type="submission" date="2021-09" db="EMBL/GenBank/DDBJ databases">
        <authorList>
            <person name="Jia N."/>
            <person name="Wang J."/>
            <person name="Shi W."/>
            <person name="Du L."/>
            <person name="Sun Y."/>
            <person name="Zhan W."/>
            <person name="Jiang J."/>
            <person name="Wang Q."/>
            <person name="Zhang B."/>
            <person name="Ji P."/>
            <person name="Sakyi L.B."/>
            <person name="Cui X."/>
            <person name="Yuan T."/>
            <person name="Jiang B."/>
            <person name="Yang W."/>
            <person name="Lam T.T.-Y."/>
            <person name="Chang Q."/>
            <person name="Ding S."/>
            <person name="Wang X."/>
            <person name="Zhu J."/>
            <person name="Ruan X."/>
            <person name="Zhao L."/>
            <person name="Wei J."/>
            <person name="Que T."/>
            <person name="Du C."/>
            <person name="Cheng J."/>
            <person name="Dai P."/>
            <person name="Han X."/>
            <person name="Huang E."/>
            <person name="Gao Y."/>
            <person name="Liu J."/>
            <person name="Shao H."/>
            <person name="Ye R."/>
            <person name="Li L."/>
            <person name="Wei W."/>
            <person name="Wang X."/>
            <person name="Wang C."/>
            <person name="Huo Q."/>
            <person name="Li W."/>
            <person name="Guo W."/>
            <person name="Chen H."/>
            <person name="Chen S."/>
            <person name="Zhou L."/>
            <person name="Zhou L."/>
            <person name="Ni X."/>
            <person name="Tian J."/>
            <person name="Zhou Y."/>
            <person name="Sheng Y."/>
            <person name="Liu T."/>
            <person name="Pan Y."/>
            <person name="Xia L."/>
            <person name="Li J."/>
            <person name="Zhao F."/>
            <person name="Cao W."/>
        </authorList>
    </citation>
    <scope>NUCLEOTIDE SEQUENCE</scope>
    <source>
        <strain evidence="7">Rsan-2018</strain>
        <tissue evidence="7">Larvae</tissue>
    </source>
</reference>
<feature type="repeat" description="WD" evidence="5">
    <location>
        <begin position="65"/>
        <end position="106"/>
    </location>
</feature>
<feature type="coiled-coil region" evidence="6">
    <location>
        <begin position="15"/>
        <end position="45"/>
    </location>
</feature>
<dbReference type="VEuPathDB" id="VectorBase:RSAN_053191"/>
<dbReference type="EMBL" id="JABSTV010001249">
    <property type="protein sequence ID" value="KAH7962446.1"/>
    <property type="molecule type" value="Genomic_DNA"/>
</dbReference>
<dbReference type="PRINTS" id="PR00320">
    <property type="entry name" value="GPROTEINBRPT"/>
</dbReference>
<dbReference type="SUPFAM" id="SSF50978">
    <property type="entry name" value="WD40 repeat-like"/>
    <property type="match status" value="1"/>
</dbReference>
<keyword evidence="2 5" id="KW-0853">WD repeat</keyword>
<dbReference type="PIRSF" id="PIRSF002394">
    <property type="entry name" value="GN-bd_beta"/>
    <property type="match status" value="1"/>
</dbReference>
<feature type="repeat" description="WD" evidence="5">
    <location>
        <begin position="338"/>
        <end position="370"/>
    </location>
</feature>
<evidence type="ECO:0000313" key="7">
    <source>
        <dbReference type="EMBL" id="KAH7962446.1"/>
    </source>
</evidence>
<evidence type="ECO:0000256" key="5">
    <source>
        <dbReference type="PROSITE-ProRule" id="PRU00221"/>
    </source>
</evidence>
<dbReference type="Gene3D" id="2.130.10.10">
    <property type="entry name" value="YVTN repeat-like/Quinoprotein amine dehydrogenase"/>
    <property type="match status" value="1"/>
</dbReference>
<evidence type="ECO:0000256" key="3">
    <source>
        <dbReference type="ARBA" id="ARBA00022737"/>
    </source>
</evidence>
<evidence type="ECO:0008006" key="9">
    <source>
        <dbReference type="Google" id="ProtNLM"/>
    </source>
</evidence>
<accession>A0A9D4T0T2</accession>
<feature type="repeat" description="WD" evidence="5">
    <location>
        <begin position="303"/>
        <end position="328"/>
    </location>
</feature>
<dbReference type="SMART" id="SM00320">
    <property type="entry name" value="WD40"/>
    <property type="match status" value="6"/>
</dbReference>
<keyword evidence="3" id="KW-0677">Repeat</keyword>
<dbReference type="Pfam" id="PF25391">
    <property type="entry name" value="WD40_Gbeta"/>
    <property type="match status" value="2"/>
</dbReference>
<dbReference type="InterPro" id="IPR015943">
    <property type="entry name" value="WD40/YVTN_repeat-like_dom_sf"/>
</dbReference>
<name>A0A9D4T0T2_RHISA</name>
<dbReference type="InterPro" id="IPR019775">
    <property type="entry name" value="WD40_repeat_CS"/>
</dbReference>
<dbReference type="PRINTS" id="PR00319">
    <property type="entry name" value="GPROTEINB"/>
</dbReference>
<dbReference type="GO" id="GO:0007165">
    <property type="term" value="P:signal transduction"/>
    <property type="evidence" value="ECO:0007669"/>
    <property type="project" value="UniProtKB-KW"/>
</dbReference>
<evidence type="ECO:0000313" key="8">
    <source>
        <dbReference type="Proteomes" id="UP000821837"/>
    </source>
</evidence>
<comment type="caution">
    <text evidence="7">The sequence shown here is derived from an EMBL/GenBank/DDBJ whole genome shotgun (WGS) entry which is preliminary data.</text>
</comment>
<dbReference type="PROSITE" id="PS50082">
    <property type="entry name" value="WD_REPEATS_2"/>
    <property type="match status" value="5"/>
</dbReference>
<feature type="repeat" description="WD" evidence="5">
    <location>
        <begin position="144"/>
        <end position="185"/>
    </location>
</feature>
<dbReference type="InterPro" id="IPR020472">
    <property type="entry name" value="WD40_PAC1"/>
</dbReference>
<protein>
    <recommendedName>
        <fullName evidence="9">Guanine nucleotide-binding protein subunit beta-5</fullName>
    </recommendedName>
</protein>
<sequence>MAAEENAATKVDHPAETVESLTREIEQLKARLEEERKKINDVSGGQVLRARVCLFTFGRSCGRVLKGHQGKVLCSDWSQDKRHIVSSSQDGKMIIWDAFTTNKEHAVTMPTTWVMACAYAPSGNMVACGQSEIRWSPSVRKSAIGTHTSYMSCCLFPNSDQQILTGSGDSTCALWDVECSQLLQSFHGHSADVMALDLSPTEMGNTFVSAVRVQGKPFTQCPAYTLDVVLTQGCDRQALVWDMRSGQCVQSFQGHESDINTVKFYPSGDAIATGSDDATCRLYDLRADREVAVYSKQSIIFGVNSVDFSVSGRLLFGGYNDYTVNVWDTLKCVRLSILYGHENRVTCLKVSPDGTALSTGSWDFTLRVWA</sequence>
<gene>
    <name evidence="7" type="ORF">HPB52_016090</name>
</gene>
<keyword evidence="6" id="KW-0175">Coiled coil</keyword>
<dbReference type="InterPro" id="IPR016346">
    <property type="entry name" value="G-protein_beta_1-5"/>
</dbReference>
<keyword evidence="4" id="KW-0807">Transducer</keyword>
<comment type="similarity">
    <text evidence="1">Belongs to the WD repeat G protein beta family.</text>
</comment>
<dbReference type="PROSITE" id="PS00678">
    <property type="entry name" value="WD_REPEATS_1"/>
    <property type="match status" value="1"/>
</dbReference>
<dbReference type="AlphaFoldDB" id="A0A9D4T0T2"/>
<dbReference type="PANTHER" id="PTHR19850">
    <property type="entry name" value="GUANINE NUCLEOTIDE-BINDING PROTEIN BETA G PROTEIN BETA"/>
    <property type="match status" value="1"/>
</dbReference>
<dbReference type="PROSITE" id="PS50294">
    <property type="entry name" value="WD_REPEATS_REGION"/>
    <property type="match status" value="3"/>
</dbReference>
<dbReference type="CDD" id="cd00200">
    <property type="entry name" value="WD40"/>
    <property type="match status" value="1"/>
</dbReference>
<evidence type="ECO:0000256" key="4">
    <source>
        <dbReference type="ARBA" id="ARBA00023224"/>
    </source>
</evidence>
<feature type="repeat" description="WD" evidence="5">
    <location>
        <begin position="252"/>
        <end position="293"/>
    </location>
</feature>
<organism evidence="7 8">
    <name type="scientific">Rhipicephalus sanguineus</name>
    <name type="common">Brown dog tick</name>
    <name type="synonym">Ixodes sanguineus</name>
    <dbReference type="NCBI Taxonomy" id="34632"/>
    <lineage>
        <taxon>Eukaryota</taxon>
        <taxon>Metazoa</taxon>
        <taxon>Ecdysozoa</taxon>
        <taxon>Arthropoda</taxon>
        <taxon>Chelicerata</taxon>
        <taxon>Arachnida</taxon>
        <taxon>Acari</taxon>
        <taxon>Parasitiformes</taxon>
        <taxon>Ixodida</taxon>
        <taxon>Ixodoidea</taxon>
        <taxon>Ixodidae</taxon>
        <taxon>Rhipicephalinae</taxon>
        <taxon>Rhipicephalus</taxon>
        <taxon>Rhipicephalus</taxon>
    </lineage>
</organism>
<dbReference type="InterPro" id="IPR001632">
    <property type="entry name" value="WD40_G-protein_beta-like"/>
</dbReference>
<evidence type="ECO:0000256" key="6">
    <source>
        <dbReference type="SAM" id="Coils"/>
    </source>
</evidence>
<dbReference type="InterPro" id="IPR001680">
    <property type="entry name" value="WD40_rpt"/>
</dbReference>